<proteinExistence type="predicted"/>
<dbReference type="PANTHER" id="PTHR48081:SF6">
    <property type="entry name" value="PEPTIDASE S9 PROLYL OLIGOPEPTIDASE CATALYTIC DOMAIN-CONTAINING PROTEIN"/>
    <property type="match status" value="1"/>
</dbReference>
<dbReference type="PANTHER" id="PTHR48081">
    <property type="entry name" value="AB HYDROLASE SUPERFAMILY PROTEIN C4A8.06C"/>
    <property type="match status" value="1"/>
</dbReference>
<feature type="domain" description="BD-FAE-like" evidence="2">
    <location>
        <begin position="64"/>
        <end position="259"/>
    </location>
</feature>
<sequence length="305" mass="33241">MKHLTLALIFAAIPFTVMFSQQVLPLYEGPVPNSRPSNTYKEEQTPSNNRITIAKVINPTLTAYFPKEARSNAAVIICPGGGYGRLAATHEGTEVAQLFNSWGITAFVLKYRLPSDSIMLDKSTGPLQDAQRAIQLVRSRAAEWKLDTSKIGIMGFSAGGHLASSAGTHFNKILINNPAGISVRPSFMVLVYPVITFSDKYTHMGSRTNLIGKTPSSDSISYFSNELQVTAQTPPAFLVHAGDDKAVPVDNSISFYQALNQFGSPSELHIYPKGGHGFGLHNSTTTDEWPERLKNWMKGIGALPK</sequence>
<dbReference type="InterPro" id="IPR029058">
    <property type="entry name" value="AB_hydrolase_fold"/>
</dbReference>
<name>A0A4Q1DCA4_9BACT</name>
<dbReference type="SUPFAM" id="SSF53474">
    <property type="entry name" value="alpha/beta-Hydrolases"/>
    <property type="match status" value="1"/>
</dbReference>
<reference evidence="3 4" key="1">
    <citation type="submission" date="2019-01" db="EMBL/GenBank/DDBJ databases">
        <title>Filimonas sp. strain TTM-71.</title>
        <authorList>
            <person name="Chen W.-M."/>
        </authorList>
    </citation>
    <scope>NUCLEOTIDE SEQUENCE [LARGE SCALE GENOMIC DNA]</scope>
    <source>
        <strain evidence="3 4">TTM-71</strain>
    </source>
</reference>
<evidence type="ECO:0000256" key="1">
    <source>
        <dbReference type="ARBA" id="ARBA00022801"/>
    </source>
</evidence>
<dbReference type="Proteomes" id="UP000290545">
    <property type="component" value="Unassembled WGS sequence"/>
</dbReference>
<evidence type="ECO:0000313" key="3">
    <source>
        <dbReference type="EMBL" id="RXK87144.1"/>
    </source>
</evidence>
<dbReference type="EMBL" id="SDHZ01000001">
    <property type="protein sequence ID" value="RXK87144.1"/>
    <property type="molecule type" value="Genomic_DNA"/>
</dbReference>
<evidence type="ECO:0000259" key="2">
    <source>
        <dbReference type="Pfam" id="PF20434"/>
    </source>
</evidence>
<comment type="caution">
    <text evidence="3">The sequence shown here is derived from an EMBL/GenBank/DDBJ whole genome shotgun (WGS) entry which is preliminary data.</text>
</comment>
<dbReference type="AlphaFoldDB" id="A0A4Q1DCA4"/>
<accession>A0A4Q1DCA4</accession>
<organism evidence="3 4">
    <name type="scientific">Filimonas effusa</name>
    <dbReference type="NCBI Taxonomy" id="2508721"/>
    <lineage>
        <taxon>Bacteria</taxon>
        <taxon>Pseudomonadati</taxon>
        <taxon>Bacteroidota</taxon>
        <taxon>Chitinophagia</taxon>
        <taxon>Chitinophagales</taxon>
        <taxon>Chitinophagaceae</taxon>
        <taxon>Filimonas</taxon>
    </lineage>
</organism>
<keyword evidence="4" id="KW-1185">Reference proteome</keyword>
<dbReference type="RefSeq" id="WP_129002894.1">
    <property type="nucleotide sequence ID" value="NZ_SDHZ01000001.1"/>
</dbReference>
<dbReference type="Pfam" id="PF20434">
    <property type="entry name" value="BD-FAE"/>
    <property type="match status" value="1"/>
</dbReference>
<dbReference type="Gene3D" id="3.40.50.1820">
    <property type="entry name" value="alpha/beta hydrolase"/>
    <property type="match status" value="1"/>
</dbReference>
<dbReference type="InterPro" id="IPR049492">
    <property type="entry name" value="BD-FAE-like_dom"/>
</dbReference>
<dbReference type="GO" id="GO:0016787">
    <property type="term" value="F:hydrolase activity"/>
    <property type="evidence" value="ECO:0007669"/>
    <property type="project" value="UniProtKB-KW"/>
</dbReference>
<keyword evidence="1 3" id="KW-0378">Hydrolase</keyword>
<gene>
    <name evidence="3" type="ORF">ESB13_10300</name>
</gene>
<evidence type="ECO:0000313" key="4">
    <source>
        <dbReference type="Proteomes" id="UP000290545"/>
    </source>
</evidence>
<protein>
    <submittedName>
        <fullName evidence="3">Alpha/beta hydrolase</fullName>
    </submittedName>
</protein>
<dbReference type="InterPro" id="IPR050300">
    <property type="entry name" value="GDXG_lipolytic_enzyme"/>
</dbReference>
<dbReference type="OrthoDB" id="9794725at2"/>